<reference evidence="1 2" key="1">
    <citation type="submission" date="2020-08" db="EMBL/GenBank/DDBJ databases">
        <title>Sequencing the genomes of 1000 actinobacteria strains.</title>
        <authorList>
            <person name="Klenk H.-P."/>
        </authorList>
    </citation>
    <scope>NUCLEOTIDE SEQUENCE [LARGE SCALE GENOMIC DNA]</scope>
    <source>
        <strain evidence="1 2">DSM 45823</strain>
    </source>
</reference>
<organism evidence="1 2">
    <name type="scientific">Thermomonospora cellulosilytica</name>
    <dbReference type="NCBI Taxonomy" id="1411118"/>
    <lineage>
        <taxon>Bacteria</taxon>
        <taxon>Bacillati</taxon>
        <taxon>Actinomycetota</taxon>
        <taxon>Actinomycetes</taxon>
        <taxon>Streptosporangiales</taxon>
        <taxon>Thermomonosporaceae</taxon>
        <taxon>Thermomonospora</taxon>
    </lineage>
</organism>
<dbReference type="RefSeq" id="WP_182706940.1">
    <property type="nucleotide sequence ID" value="NZ_JACJII010000001.1"/>
</dbReference>
<sequence length="151" mass="16895">MTAWDVCPRSWAAAAGMEARRCAVELPFYLSDGIRWLPMVQEADAMPRSRPSPRPRQAGDGRLRFRMEWSIEVEAARWRRARRLGVGYAALPVHPSLRLDVALHFAAELYGLPVVAETDAVMRVLRPCPAAFTPEGHRLARGITAGGGRFW</sequence>
<comment type="caution">
    <text evidence="1">The sequence shown here is derived from an EMBL/GenBank/DDBJ whole genome shotgun (WGS) entry which is preliminary data.</text>
</comment>
<dbReference type="EMBL" id="JACJII010000001">
    <property type="protein sequence ID" value="MBA9005882.1"/>
    <property type="molecule type" value="Genomic_DNA"/>
</dbReference>
<evidence type="ECO:0000313" key="1">
    <source>
        <dbReference type="EMBL" id="MBA9005882.1"/>
    </source>
</evidence>
<keyword evidence="2" id="KW-1185">Reference proteome</keyword>
<accession>A0A7W3RAH8</accession>
<evidence type="ECO:0000313" key="2">
    <source>
        <dbReference type="Proteomes" id="UP000539313"/>
    </source>
</evidence>
<dbReference type="Proteomes" id="UP000539313">
    <property type="component" value="Unassembled WGS sequence"/>
</dbReference>
<protein>
    <submittedName>
        <fullName evidence="1">Uncharacterized protein</fullName>
    </submittedName>
</protein>
<dbReference type="AlphaFoldDB" id="A0A7W3RAH8"/>
<name>A0A7W3RAH8_9ACTN</name>
<proteinExistence type="predicted"/>
<gene>
    <name evidence="1" type="ORF">HNR21_004764</name>
</gene>